<keyword evidence="2" id="KW-0150">Chloroplast</keyword>
<evidence type="ECO:0000259" key="1">
    <source>
        <dbReference type="Pfam" id="PF03161"/>
    </source>
</evidence>
<organism evidence="2">
    <name type="scientific">Trebouxia showmanii</name>
    <dbReference type="NCBI Taxonomy" id="134275"/>
    <lineage>
        <taxon>Eukaryota</taxon>
        <taxon>Viridiplantae</taxon>
        <taxon>Chlorophyta</taxon>
        <taxon>core chlorophytes</taxon>
        <taxon>Trebouxiophyceae</taxon>
        <taxon>Trebouxiales</taxon>
        <taxon>Trebouxiaceae</taxon>
        <taxon>Trebouxia</taxon>
    </lineage>
</organism>
<dbReference type="GO" id="GO:0045292">
    <property type="term" value="P:mRNA cis splicing, via spliceosome"/>
    <property type="evidence" value="ECO:0007669"/>
    <property type="project" value="TreeGrafter"/>
</dbReference>
<sequence length="129" mass="15414">MTKTKLNTLQCEILVGILLGDASLQTESNGKTYRLRISQSEEHKDYLFHLYDIFKNLTTSPPIRYEFGDPRKPGKRYFRWSFSTTQQACFRFYGQQFYDGNRKKVPRLIHKWLQPRSIAYWYMDDGAQK</sequence>
<keyword evidence="2" id="KW-0934">Plastid</keyword>
<dbReference type="SUPFAM" id="SSF55608">
    <property type="entry name" value="Homing endonucleases"/>
    <property type="match status" value="1"/>
</dbReference>
<accession>C7AZ05</accession>
<dbReference type="GO" id="GO:0000373">
    <property type="term" value="P:Group II intron splicing"/>
    <property type="evidence" value="ECO:0007669"/>
    <property type="project" value="TreeGrafter"/>
</dbReference>
<reference evidence="2" key="2">
    <citation type="submission" date="2009-02" db="EMBL/GenBank/DDBJ databases">
        <authorList>
            <person name="Del Campo E.M."/>
            <person name="Casano L.M."/>
            <person name="Gasulla F."/>
            <person name="Barreno E."/>
        </authorList>
    </citation>
    <scope>NUCLEOTIDE SEQUENCE</scope>
    <source>
        <strain evidence="2">SAG 2009</strain>
    </source>
</reference>
<dbReference type="PANTHER" id="PTHR47539">
    <property type="entry name" value="PENTATRICOPEPTIDE REPEAT-CONTAINING PROTEIN OTP51, CHLOROPLASTIC"/>
    <property type="match status" value="1"/>
</dbReference>
<dbReference type="InterPro" id="IPR004860">
    <property type="entry name" value="LAGLIDADG_dom"/>
</dbReference>
<dbReference type="GO" id="GO:0048564">
    <property type="term" value="P:photosystem I assembly"/>
    <property type="evidence" value="ECO:0007669"/>
    <property type="project" value="TreeGrafter"/>
</dbReference>
<reference evidence="2" key="1">
    <citation type="journal article" date="2009" name="Int. Microbiol.">
        <title>Presence of multiple group I introns closely related to bacteria and fungi in plastid 23S rRNAs of lichen-forming Trebouxia.</title>
        <authorList>
            <person name="del Campo E.M."/>
            <person name="Casano L.M."/>
            <person name="Gasulla F."/>
            <person name="Barreno E."/>
        </authorList>
    </citation>
    <scope>NUCLEOTIDE SEQUENCE</scope>
    <source>
        <strain evidence="2">SAG 2009</strain>
    </source>
</reference>
<feature type="domain" description="Homing endonuclease LAGLIDADG" evidence="1">
    <location>
        <begin position="12"/>
        <end position="127"/>
    </location>
</feature>
<dbReference type="Gene3D" id="3.10.28.10">
    <property type="entry name" value="Homing endonucleases"/>
    <property type="match status" value="2"/>
</dbReference>
<proteinExistence type="predicted"/>
<dbReference type="EMBL" id="FJ694756">
    <property type="protein sequence ID" value="ACU25392.1"/>
    <property type="molecule type" value="Genomic_DNA"/>
</dbReference>
<dbReference type="AlphaFoldDB" id="C7AZ05"/>
<dbReference type="InterPro" id="IPR052500">
    <property type="entry name" value="Chloro/Mito_RNA_Process"/>
</dbReference>
<evidence type="ECO:0000313" key="2">
    <source>
        <dbReference type="EMBL" id="ACU25392.1"/>
    </source>
</evidence>
<name>C7AZ05_9CHLO</name>
<geneLocation type="chloroplast" evidence="2"/>
<dbReference type="Pfam" id="PF03161">
    <property type="entry name" value="LAGLIDADG_2"/>
    <property type="match status" value="1"/>
</dbReference>
<protein>
    <recommendedName>
        <fullName evidence="1">Homing endonuclease LAGLIDADG domain-containing protein</fullName>
    </recommendedName>
</protein>
<dbReference type="PANTHER" id="PTHR47539:SF1">
    <property type="entry name" value="PENTATRICOPEPTIDE REPEAT-CONTAINING PROTEIN OTP51, CHLOROPLASTIC"/>
    <property type="match status" value="1"/>
</dbReference>
<dbReference type="InterPro" id="IPR027434">
    <property type="entry name" value="Homing_endonucl"/>
</dbReference>
<dbReference type="GO" id="GO:0004519">
    <property type="term" value="F:endonuclease activity"/>
    <property type="evidence" value="ECO:0007669"/>
    <property type="project" value="InterPro"/>
</dbReference>